<comment type="similarity">
    <text evidence="1">Belongs to the DCC1 family.</text>
</comment>
<evidence type="ECO:0000256" key="3">
    <source>
        <dbReference type="ARBA" id="ARBA00022705"/>
    </source>
</evidence>
<dbReference type="Pfam" id="PF09724">
    <property type="entry name" value="Dcc1"/>
    <property type="match status" value="1"/>
</dbReference>
<evidence type="ECO:0000256" key="2">
    <source>
        <dbReference type="ARBA" id="ARBA00017682"/>
    </source>
</evidence>
<evidence type="ECO:0000313" key="6">
    <source>
        <dbReference type="WBParaSite" id="GPUH_0000694801-mRNA-1"/>
    </source>
</evidence>
<sequence length="146" mass="16878">MTRVSSTRLKDLLRDSELDFDDDDDNDDDNENKKLYTIEDLLGTVQMSEDELLQALQRMPVITLNGYLRLLSAKYRDRLVTELVDYLDDDEEPGIILESVDAVCLEEALKKNFPSRKIPSQAIDWLIKAHCDIVLDGIFLSFFFRS</sequence>
<dbReference type="AlphaFoldDB" id="A0A183DDZ8"/>
<dbReference type="EMBL" id="UYRT01017145">
    <property type="protein sequence ID" value="VDK56636.1"/>
    <property type="molecule type" value="Genomic_DNA"/>
</dbReference>
<protein>
    <recommendedName>
        <fullName evidence="2">Sister chromatid cohesion protein DCC1</fullName>
    </recommendedName>
</protein>
<keyword evidence="3" id="KW-0235">DNA replication</keyword>
<gene>
    <name evidence="4" type="ORF">GPUH_LOCUS6939</name>
</gene>
<evidence type="ECO:0000313" key="5">
    <source>
        <dbReference type="Proteomes" id="UP000271098"/>
    </source>
</evidence>
<accession>A0A183DDZ8</accession>
<evidence type="ECO:0000256" key="1">
    <source>
        <dbReference type="ARBA" id="ARBA00007017"/>
    </source>
</evidence>
<dbReference type="GO" id="GO:0000775">
    <property type="term" value="C:chromosome, centromeric region"/>
    <property type="evidence" value="ECO:0007669"/>
    <property type="project" value="TreeGrafter"/>
</dbReference>
<dbReference type="GO" id="GO:0000785">
    <property type="term" value="C:chromatin"/>
    <property type="evidence" value="ECO:0007669"/>
    <property type="project" value="TreeGrafter"/>
</dbReference>
<reference evidence="4 5" key="2">
    <citation type="submission" date="2018-11" db="EMBL/GenBank/DDBJ databases">
        <authorList>
            <consortium name="Pathogen Informatics"/>
        </authorList>
    </citation>
    <scope>NUCLEOTIDE SEQUENCE [LARGE SCALE GENOMIC DNA]</scope>
</reference>
<reference evidence="6" key="1">
    <citation type="submission" date="2016-06" db="UniProtKB">
        <authorList>
            <consortium name="WormBaseParasite"/>
        </authorList>
    </citation>
    <scope>IDENTIFICATION</scope>
</reference>
<dbReference type="GO" id="GO:0034088">
    <property type="term" value="P:maintenance of mitotic sister chromatid cohesion"/>
    <property type="evidence" value="ECO:0007669"/>
    <property type="project" value="TreeGrafter"/>
</dbReference>
<keyword evidence="5" id="KW-1185">Reference proteome</keyword>
<dbReference type="InterPro" id="IPR019128">
    <property type="entry name" value="Dcc1"/>
</dbReference>
<dbReference type="Proteomes" id="UP000271098">
    <property type="component" value="Unassembled WGS sequence"/>
</dbReference>
<dbReference type="PANTHER" id="PTHR13395:SF6">
    <property type="entry name" value="SISTER CHROMATID COHESION PROTEIN DCC1"/>
    <property type="match status" value="1"/>
</dbReference>
<dbReference type="GO" id="GO:0006260">
    <property type="term" value="P:DNA replication"/>
    <property type="evidence" value="ECO:0007669"/>
    <property type="project" value="UniProtKB-KW"/>
</dbReference>
<dbReference type="OrthoDB" id="5199543at2759"/>
<evidence type="ECO:0000313" key="4">
    <source>
        <dbReference type="EMBL" id="VDK56636.1"/>
    </source>
</evidence>
<proteinExistence type="inferred from homology"/>
<name>A0A183DDZ8_9BILA</name>
<dbReference type="GO" id="GO:0031390">
    <property type="term" value="C:Ctf18 RFC-like complex"/>
    <property type="evidence" value="ECO:0007669"/>
    <property type="project" value="InterPro"/>
</dbReference>
<dbReference type="WBParaSite" id="GPUH_0000694801-mRNA-1">
    <property type="protein sequence ID" value="GPUH_0000694801-mRNA-1"/>
    <property type="gene ID" value="GPUH_0000694801"/>
</dbReference>
<dbReference type="PANTHER" id="PTHR13395">
    <property type="entry name" value="SISTER CHROMATID COHESION PROTEIN DCC1-RELATED"/>
    <property type="match status" value="1"/>
</dbReference>
<organism evidence="6">
    <name type="scientific">Gongylonema pulchrum</name>
    <dbReference type="NCBI Taxonomy" id="637853"/>
    <lineage>
        <taxon>Eukaryota</taxon>
        <taxon>Metazoa</taxon>
        <taxon>Ecdysozoa</taxon>
        <taxon>Nematoda</taxon>
        <taxon>Chromadorea</taxon>
        <taxon>Rhabditida</taxon>
        <taxon>Spirurina</taxon>
        <taxon>Spiruromorpha</taxon>
        <taxon>Spiruroidea</taxon>
        <taxon>Gongylonematidae</taxon>
        <taxon>Gongylonema</taxon>
    </lineage>
</organism>